<feature type="compositionally biased region" description="Low complexity" evidence="1">
    <location>
        <begin position="46"/>
        <end position="68"/>
    </location>
</feature>
<feature type="non-terminal residue" evidence="2">
    <location>
        <position position="1"/>
    </location>
</feature>
<feature type="region of interest" description="Disordered" evidence="1">
    <location>
        <begin position="1"/>
        <end position="83"/>
    </location>
</feature>
<comment type="caution">
    <text evidence="2">The sequence shown here is derived from an EMBL/GenBank/DDBJ whole genome shotgun (WGS) entry which is preliminary data.</text>
</comment>
<feature type="non-terminal residue" evidence="2">
    <location>
        <position position="83"/>
    </location>
</feature>
<name>A0A9P8Q3V8_WICPI</name>
<evidence type="ECO:0000313" key="2">
    <source>
        <dbReference type="EMBL" id="KAH3682289.1"/>
    </source>
</evidence>
<evidence type="ECO:0000256" key="1">
    <source>
        <dbReference type="SAM" id="MobiDB-lite"/>
    </source>
</evidence>
<organism evidence="2 3">
    <name type="scientific">Wickerhamomyces pijperi</name>
    <name type="common">Yeast</name>
    <name type="synonym">Pichia pijperi</name>
    <dbReference type="NCBI Taxonomy" id="599730"/>
    <lineage>
        <taxon>Eukaryota</taxon>
        <taxon>Fungi</taxon>
        <taxon>Dikarya</taxon>
        <taxon>Ascomycota</taxon>
        <taxon>Saccharomycotina</taxon>
        <taxon>Saccharomycetes</taxon>
        <taxon>Phaffomycetales</taxon>
        <taxon>Wickerhamomycetaceae</taxon>
        <taxon>Wickerhamomyces</taxon>
    </lineage>
</organism>
<accession>A0A9P8Q3V8</accession>
<reference evidence="2" key="2">
    <citation type="submission" date="2021-01" db="EMBL/GenBank/DDBJ databases">
        <authorList>
            <person name="Schikora-Tamarit M.A."/>
        </authorList>
    </citation>
    <scope>NUCLEOTIDE SEQUENCE</scope>
    <source>
        <strain evidence="2">CBS2887</strain>
    </source>
</reference>
<gene>
    <name evidence="2" type="ORF">WICPIJ_006744</name>
</gene>
<proteinExistence type="predicted"/>
<keyword evidence="3" id="KW-1185">Reference proteome</keyword>
<evidence type="ECO:0000313" key="3">
    <source>
        <dbReference type="Proteomes" id="UP000774326"/>
    </source>
</evidence>
<reference evidence="2" key="1">
    <citation type="journal article" date="2021" name="Open Biol.">
        <title>Shared evolutionary footprints suggest mitochondrial oxidative damage underlies multiple complex I losses in fungi.</title>
        <authorList>
            <person name="Schikora-Tamarit M.A."/>
            <person name="Marcet-Houben M."/>
            <person name="Nosek J."/>
            <person name="Gabaldon T."/>
        </authorList>
    </citation>
    <scope>NUCLEOTIDE SEQUENCE</scope>
    <source>
        <strain evidence="2">CBS2887</strain>
    </source>
</reference>
<dbReference type="AlphaFoldDB" id="A0A9P8Q3V8"/>
<protein>
    <submittedName>
        <fullName evidence="2">Uncharacterized protein</fullName>
    </submittedName>
</protein>
<dbReference type="EMBL" id="JAEUBG010003801">
    <property type="protein sequence ID" value="KAH3682289.1"/>
    <property type="molecule type" value="Genomic_DNA"/>
</dbReference>
<sequence>PPSETAEIEAPQPENKQADLPASTEDIVAPEETEISQNESNLKPFIEPTEATTATTSNSTESEAITNEQSEKTGTDSIEQPGQ</sequence>
<dbReference type="Proteomes" id="UP000774326">
    <property type="component" value="Unassembled WGS sequence"/>
</dbReference>